<protein>
    <submittedName>
        <fullName evidence="8">2-polyprenylphenol hydroxylase and related flavodoxin oxidoreductases / CDP-6-deoxy-delta-3,4-glucoseen reductase-like</fullName>
    </submittedName>
</protein>
<feature type="domain" description="FAD-binding FR-type" evidence="7">
    <location>
        <begin position="88"/>
        <end position="191"/>
    </location>
</feature>
<dbReference type="SUPFAM" id="SSF63380">
    <property type="entry name" value="Riboflavin synthase domain-like"/>
    <property type="match status" value="1"/>
</dbReference>
<evidence type="ECO:0000259" key="6">
    <source>
        <dbReference type="PROSITE" id="PS51085"/>
    </source>
</evidence>
<gene>
    <name evidence="8" type="ORF">MNBD_GAMMA06-231</name>
</gene>
<dbReference type="InterPro" id="IPR017938">
    <property type="entry name" value="Riboflavin_synthase-like_b-brl"/>
</dbReference>
<dbReference type="InterPro" id="IPR036010">
    <property type="entry name" value="2Fe-2S_ferredoxin-like_sf"/>
</dbReference>
<keyword evidence="5" id="KW-0408">Iron</keyword>
<dbReference type="PANTHER" id="PTHR47354:SF5">
    <property type="entry name" value="PROTEIN RFBI"/>
    <property type="match status" value="1"/>
</dbReference>
<dbReference type="SUPFAM" id="SSF46458">
    <property type="entry name" value="Globin-like"/>
    <property type="match status" value="1"/>
</dbReference>
<dbReference type="PROSITE" id="PS51384">
    <property type="entry name" value="FAD_FR"/>
    <property type="match status" value="1"/>
</dbReference>
<dbReference type="GO" id="GO:0020037">
    <property type="term" value="F:heme binding"/>
    <property type="evidence" value="ECO:0007669"/>
    <property type="project" value="InterPro"/>
</dbReference>
<dbReference type="CDD" id="cd00454">
    <property type="entry name" value="TrHb1_N"/>
    <property type="match status" value="1"/>
</dbReference>
<dbReference type="GO" id="GO:0046872">
    <property type="term" value="F:metal ion binding"/>
    <property type="evidence" value="ECO:0007669"/>
    <property type="project" value="UniProtKB-KW"/>
</dbReference>
<dbReference type="GO" id="GO:0016491">
    <property type="term" value="F:oxidoreductase activity"/>
    <property type="evidence" value="ECO:0007669"/>
    <property type="project" value="InterPro"/>
</dbReference>
<organism evidence="8">
    <name type="scientific">hydrothermal vent metagenome</name>
    <dbReference type="NCBI Taxonomy" id="652676"/>
    <lineage>
        <taxon>unclassified sequences</taxon>
        <taxon>metagenomes</taxon>
        <taxon>ecological metagenomes</taxon>
    </lineage>
</organism>
<name>A0A3B0X635_9ZZZZ</name>
<dbReference type="EMBL" id="UOFD01000042">
    <property type="protein sequence ID" value="VAW52206.1"/>
    <property type="molecule type" value="Genomic_DNA"/>
</dbReference>
<dbReference type="Gene3D" id="3.40.50.80">
    <property type="entry name" value="Nucleotide-binding domain of ferredoxin-NADP reductase (FNR) module"/>
    <property type="match status" value="1"/>
</dbReference>
<reference evidence="8" key="1">
    <citation type="submission" date="2018-06" db="EMBL/GenBank/DDBJ databases">
        <authorList>
            <person name="Zhirakovskaya E."/>
        </authorList>
    </citation>
    <scope>NUCLEOTIDE SEQUENCE</scope>
</reference>
<dbReference type="Gene3D" id="3.10.20.30">
    <property type="match status" value="1"/>
</dbReference>
<dbReference type="Pfam" id="PF00970">
    <property type="entry name" value="FAD_binding_6"/>
    <property type="match status" value="1"/>
</dbReference>
<sequence length="542" mass="61941">MKLSFDNKVHECRDDETVLEAFLRRGVVTPFSCRNGVCHTCLLRAVDAPPPKSSQRGIKATLIDKGYFLPCICKPEADMKIEPPRAADILTRAVVYKKELLSPNVCRLLLEPATQIYYRAGQFINIQATNIQTENNLIRSYSLASVPHDDYYMEMHVRRVPKGKMSQWIFDELQENDELELQGPLGRCYYMPDDINRNILLISTGTGVAPHIGIVKDALLTGHQGKIKLYHGVKKQEDHYLCDNLETLARKYSNFSYVLCASDDKASSAVSGRCDEIALQQNTNIQDWRVYLSGHPQMIVAAEKAMACAGVNKEDIYSDPFLYDNMHADEALSKELSTDQLFAEAEPEPRKFPDPDPEMWQALNNGALMTEILTDFYTQVFDDELLSPYFKGITKQRLIEKVYNFHYQMFTGEKVYFGDQPKNTHHWMVISDEMFDYRESIMENCLREHGLAEHLIKRWMQYEEMYRPDIVKSTPIKKILFGEEVPLDGFEEIEIGASTLCDSCAGEINVGDLVRYHIRMGTTYCGQCMNNCAQLANEEASP</sequence>
<keyword evidence="2" id="KW-0813">Transport</keyword>
<dbReference type="InterPro" id="IPR012675">
    <property type="entry name" value="Beta-grasp_dom_sf"/>
</dbReference>
<dbReference type="InterPro" id="IPR008333">
    <property type="entry name" value="Cbr1-like_FAD-bd_dom"/>
</dbReference>
<dbReference type="InterPro" id="IPR039261">
    <property type="entry name" value="FNR_nucleotide-bd"/>
</dbReference>
<dbReference type="PANTHER" id="PTHR47354">
    <property type="entry name" value="NADH OXIDOREDUCTASE HCR"/>
    <property type="match status" value="1"/>
</dbReference>
<dbReference type="InterPro" id="IPR001486">
    <property type="entry name" value="Hemoglobin_trunc"/>
</dbReference>
<evidence type="ECO:0000259" key="7">
    <source>
        <dbReference type="PROSITE" id="PS51384"/>
    </source>
</evidence>
<dbReference type="SUPFAM" id="SSF52343">
    <property type="entry name" value="Ferredoxin reductase-like, C-terminal NADP-linked domain"/>
    <property type="match status" value="1"/>
</dbReference>
<feature type="domain" description="2Fe-2S ferredoxin-type" evidence="6">
    <location>
        <begin position="1"/>
        <end position="87"/>
    </location>
</feature>
<evidence type="ECO:0000256" key="5">
    <source>
        <dbReference type="ARBA" id="ARBA00023004"/>
    </source>
</evidence>
<evidence type="ECO:0000256" key="3">
    <source>
        <dbReference type="ARBA" id="ARBA00022617"/>
    </source>
</evidence>
<comment type="cofactor">
    <cofactor evidence="1">
        <name>heme b</name>
        <dbReference type="ChEBI" id="CHEBI:60344"/>
    </cofactor>
</comment>
<dbReference type="GO" id="GO:0019825">
    <property type="term" value="F:oxygen binding"/>
    <property type="evidence" value="ECO:0007669"/>
    <property type="project" value="InterPro"/>
</dbReference>
<proteinExistence type="predicted"/>
<dbReference type="SUPFAM" id="SSF54292">
    <property type="entry name" value="2Fe-2S ferredoxin-like"/>
    <property type="match status" value="1"/>
</dbReference>
<dbReference type="InterPro" id="IPR001433">
    <property type="entry name" value="OxRdtase_FAD/NAD-bd"/>
</dbReference>
<dbReference type="PROSITE" id="PS51085">
    <property type="entry name" value="2FE2S_FER_2"/>
    <property type="match status" value="1"/>
</dbReference>
<evidence type="ECO:0000256" key="2">
    <source>
        <dbReference type="ARBA" id="ARBA00022448"/>
    </source>
</evidence>
<dbReference type="InterPro" id="IPR001041">
    <property type="entry name" value="2Fe-2S_ferredoxin-type"/>
</dbReference>
<dbReference type="Pfam" id="PF00175">
    <property type="entry name" value="NAD_binding_1"/>
    <property type="match status" value="1"/>
</dbReference>
<dbReference type="InterPro" id="IPR012292">
    <property type="entry name" value="Globin/Proto"/>
</dbReference>
<dbReference type="Pfam" id="PF00111">
    <property type="entry name" value="Fer2"/>
    <property type="match status" value="1"/>
</dbReference>
<dbReference type="InterPro" id="IPR017927">
    <property type="entry name" value="FAD-bd_FR_type"/>
</dbReference>
<dbReference type="CDD" id="cd06194">
    <property type="entry name" value="FNR_N-term_Iron_sulfur_binding"/>
    <property type="match status" value="1"/>
</dbReference>
<keyword evidence="3" id="KW-0349">Heme</keyword>
<dbReference type="InterPro" id="IPR050415">
    <property type="entry name" value="MRET"/>
</dbReference>
<dbReference type="InterPro" id="IPR009050">
    <property type="entry name" value="Globin-like_sf"/>
</dbReference>
<accession>A0A3B0X635</accession>
<dbReference type="GO" id="GO:0051536">
    <property type="term" value="F:iron-sulfur cluster binding"/>
    <property type="evidence" value="ECO:0007669"/>
    <property type="project" value="InterPro"/>
</dbReference>
<dbReference type="Gene3D" id="1.10.490.10">
    <property type="entry name" value="Globins"/>
    <property type="match status" value="1"/>
</dbReference>
<evidence type="ECO:0000256" key="1">
    <source>
        <dbReference type="ARBA" id="ARBA00001970"/>
    </source>
</evidence>
<evidence type="ECO:0000256" key="4">
    <source>
        <dbReference type="ARBA" id="ARBA00022723"/>
    </source>
</evidence>
<dbReference type="Gene3D" id="2.40.30.10">
    <property type="entry name" value="Translation factors"/>
    <property type="match status" value="1"/>
</dbReference>
<keyword evidence="4" id="KW-0479">Metal-binding</keyword>
<dbReference type="CDD" id="cd00207">
    <property type="entry name" value="fer2"/>
    <property type="match status" value="1"/>
</dbReference>
<dbReference type="AlphaFoldDB" id="A0A3B0X635"/>
<dbReference type="Pfam" id="PF01152">
    <property type="entry name" value="Bac_globin"/>
    <property type="match status" value="1"/>
</dbReference>
<dbReference type="PRINTS" id="PR00410">
    <property type="entry name" value="PHEHYDRXLASE"/>
</dbReference>
<evidence type="ECO:0000313" key="8">
    <source>
        <dbReference type="EMBL" id="VAW52206.1"/>
    </source>
</evidence>